<feature type="short sequence motif" description="Q motif" evidence="5">
    <location>
        <begin position="1"/>
        <end position="29"/>
    </location>
</feature>
<dbReference type="InterPro" id="IPR014014">
    <property type="entry name" value="RNA_helicase_DEAD_Q_motif"/>
</dbReference>
<dbReference type="PROSITE" id="PS00039">
    <property type="entry name" value="DEAD_ATP_HELICASE"/>
    <property type="match status" value="1"/>
</dbReference>
<evidence type="ECO:0000259" key="6">
    <source>
        <dbReference type="PROSITE" id="PS51192"/>
    </source>
</evidence>
<dbReference type="AlphaFoldDB" id="A0A8T4LJG1"/>
<accession>A0A8T4LJG1</accession>
<feature type="non-terminal residue" evidence="8">
    <location>
        <position position="174"/>
    </location>
</feature>
<dbReference type="InterPro" id="IPR014001">
    <property type="entry name" value="Helicase_ATP-bd"/>
</dbReference>
<evidence type="ECO:0000256" key="2">
    <source>
        <dbReference type="ARBA" id="ARBA00022801"/>
    </source>
</evidence>
<dbReference type="PROSITE" id="PS51192">
    <property type="entry name" value="HELICASE_ATP_BIND_1"/>
    <property type="match status" value="1"/>
</dbReference>
<gene>
    <name evidence="8" type="ORF">J4203_04035</name>
</gene>
<feature type="domain" description="DEAD-box RNA helicase Q" evidence="7">
    <location>
        <begin position="1"/>
        <end position="29"/>
    </location>
</feature>
<evidence type="ECO:0000256" key="5">
    <source>
        <dbReference type="PROSITE-ProRule" id="PRU00552"/>
    </source>
</evidence>
<evidence type="ECO:0000259" key="7">
    <source>
        <dbReference type="PROSITE" id="PS51195"/>
    </source>
</evidence>
<sequence>MTFKELNLLEPLQRALDKEGYTEPTPIQAKAIPPLLQGRDLIGIAQTGTGKTAAFVLPILQRMSLDRKQTQPGAPRVLVLAPTRELASQINESFSAYGRFMPFRHTAIFGGVGQFPQTRALAHGVDILVATPGRLMDLMQQGYVKLRAVDFFVLDEADRMLDMGFIHDVRKIVA</sequence>
<dbReference type="EMBL" id="JAGVWE010000003">
    <property type="protein sequence ID" value="MBS3063016.1"/>
    <property type="molecule type" value="Genomic_DNA"/>
</dbReference>
<dbReference type="GO" id="GO:0003676">
    <property type="term" value="F:nucleic acid binding"/>
    <property type="evidence" value="ECO:0007669"/>
    <property type="project" value="InterPro"/>
</dbReference>
<dbReference type="Gene3D" id="3.40.50.300">
    <property type="entry name" value="P-loop containing nucleotide triphosphate hydrolases"/>
    <property type="match status" value="1"/>
</dbReference>
<dbReference type="GO" id="GO:0016787">
    <property type="term" value="F:hydrolase activity"/>
    <property type="evidence" value="ECO:0007669"/>
    <property type="project" value="UniProtKB-KW"/>
</dbReference>
<proteinExistence type="predicted"/>
<feature type="domain" description="Helicase ATP-binding" evidence="6">
    <location>
        <begin position="32"/>
        <end position="174"/>
    </location>
</feature>
<dbReference type="PROSITE" id="PS51195">
    <property type="entry name" value="Q_MOTIF"/>
    <property type="match status" value="1"/>
</dbReference>
<dbReference type="Pfam" id="PF00270">
    <property type="entry name" value="DEAD"/>
    <property type="match status" value="1"/>
</dbReference>
<dbReference type="PANTHER" id="PTHR47959:SF13">
    <property type="entry name" value="ATP-DEPENDENT RNA HELICASE RHLE"/>
    <property type="match status" value="1"/>
</dbReference>
<comment type="caution">
    <text evidence="8">The sequence shown here is derived from an EMBL/GenBank/DDBJ whole genome shotgun (WGS) entry which is preliminary data.</text>
</comment>
<dbReference type="InterPro" id="IPR000629">
    <property type="entry name" value="RNA-helicase_DEAD-box_CS"/>
</dbReference>
<name>A0A8T4LJG1_9ARCH</name>
<dbReference type="InterPro" id="IPR011545">
    <property type="entry name" value="DEAD/DEAH_box_helicase_dom"/>
</dbReference>
<organism evidence="8 9">
    <name type="scientific">Candidatus Iainarchaeum sp</name>
    <dbReference type="NCBI Taxonomy" id="3101447"/>
    <lineage>
        <taxon>Archaea</taxon>
        <taxon>Candidatus Iainarchaeota</taxon>
        <taxon>Candidatus Iainarchaeia</taxon>
        <taxon>Candidatus Iainarchaeales</taxon>
        <taxon>Candidatus Iainarchaeaceae</taxon>
        <taxon>Candidatus Iainarchaeum</taxon>
    </lineage>
</organism>
<dbReference type="SUPFAM" id="SSF52540">
    <property type="entry name" value="P-loop containing nucleoside triphosphate hydrolases"/>
    <property type="match status" value="1"/>
</dbReference>
<keyword evidence="1" id="KW-0547">Nucleotide-binding</keyword>
<evidence type="ECO:0000313" key="9">
    <source>
        <dbReference type="Proteomes" id="UP000678237"/>
    </source>
</evidence>
<dbReference type="SMART" id="SM00487">
    <property type="entry name" value="DEXDc"/>
    <property type="match status" value="1"/>
</dbReference>
<dbReference type="InterPro" id="IPR027417">
    <property type="entry name" value="P-loop_NTPase"/>
</dbReference>
<reference evidence="8" key="2">
    <citation type="submission" date="2021-05" db="EMBL/GenBank/DDBJ databases">
        <title>Protein family content uncovers lineage relationships and bacterial pathway maintenance mechanisms in DPANN archaea.</title>
        <authorList>
            <person name="Castelle C.J."/>
            <person name="Meheust R."/>
            <person name="Jaffe A.L."/>
            <person name="Seitz K."/>
            <person name="Gong X."/>
            <person name="Baker B.J."/>
            <person name="Banfield J.F."/>
        </authorList>
    </citation>
    <scope>NUCLEOTIDE SEQUENCE</scope>
    <source>
        <strain evidence="8">RIFCSPLOWO2_01_FULL_58_19</strain>
    </source>
</reference>
<dbReference type="InterPro" id="IPR044742">
    <property type="entry name" value="DEAD/DEAH_RhlB"/>
</dbReference>
<keyword evidence="4" id="KW-0067">ATP-binding</keyword>
<evidence type="ECO:0000256" key="4">
    <source>
        <dbReference type="ARBA" id="ARBA00022840"/>
    </source>
</evidence>
<protein>
    <submittedName>
        <fullName evidence="8">DEAD/DEAH box helicase</fullName>
    </submittedName>
</protein>
<dbReference type="InterPro" id="IPR050079">
    <property type="entry name" value="DEAD_box_RNA_helicase"/>
</dbReference>
<dbReference type="GO" id="GO:0140097">
    <property type="term" value="F:catalytic activity, acting on DNA"/>
    <property type="evidence" value="ECO:0007669"/>
    <property type="project" value="UniProtKB-ARBA"/>
</dbReference>
<dbReference type="Proteomes" id="UP000678237">
    <property type="component" value="Unassembled WGS sequence"/>
</dbReference>
<evidence type="ECO:0000313" key="8">
    <source>
        <dbReference type="EMBL" id="MBS3063016.1"/>
    </source>
</evidence>
<keyword evidence="3 8" id="KW-0347">Helicase</keyword>
<dbReference type="GO" id="GO:0005524">
    <property type="term" value="F:ATP binding"/>
    <property type="evidence" value="ECO:0007669"/>
    <property type="project" value="UniProtKB-KW"/>
</dbReference>
<reference evidence="8" key="1">
    <citation type="submission" date="2021-03" db="EMBL/GenBank/DDBJ databases">
        <authorList>
            <person name="Jaffe A."/>
        </authorList>
    </citation>
    <scope>NUCLEOTIDE SEQUENCE</scope>
    <source>
        <strain evidence="8">RIFCSPLOWO2_01_FULL_58_19</strain>
    </source>
</reference>
<dbReference type="GO" id="GO:0003724">
    <property type="term" value="F:RNA helicase activity"/>
    <property type="evidence" value="ECO:0007669"/>
    <property type="project" value="InterPro"/>
</dbReference>
<dbReference type="GO" id="GO:0005829">
    <property type="term" value="C:cytosol"/>
    <property type="evidence" value="ECO:0007669"/>
    <property type="project" value="TreeGrafter"/>
</dbReference>
<dbReference type="CDD" id="cd00268">
    <property type="entry name" value="DEADc"/>
    <property type="match status" value="1"/>
</dbReference>
<dbReference type="PANTHER" id="PTHR47959">
    <property type="entry name" value="ATP-DEPENDENT RNA HELICASE RHLE-RELATED"/>
    <property type="match status" value="1"/>
</dbReference>
<evidence type="ECO:0000256" key="1">
    <source>
        <dbReference type="ARBA" id="ARBA00022741"/>
    </source>
</evidence>
<evidence type="ECO:0000256" key="3">
    <source>
        <dbReference type="ARBA" id="ARBA00022806"/>
    </source>
</evidence>
<keyword evidence="2" id="KW-0378">Hydrolase</keyword>